<dbReference type="STRING" id="1817892.AUK40_03455"/>
<comment type="caution">
    <text evidence="3">The sequence shown here is derived from an EMBL/GenBank/DDBJ whole genome shotgun (WGS) entry which is preliminary data.</text>
</comment>
<organism evidence="3 4">
    <name type="scientific">Candidatus Wirthbacteria bacterium CG2_30_54_11</name>
    <dbReference type="NCBI Taxonomy" id="1817892"/>
    <lineage>
        <taxon>Bacteria</taxon>
        <taxon>Candidatus Wirthbacteria</taxon>
    </lineage>
</organism>
<dbReference type="AlphaFoldDB" id="A0A1J5IJH6"/>
<dbReference type="CDD" id="cd06533">
    <property type="entry name" value="Glyco_transf_WecG_TagA"/>
    <property type="match status" value="1"/>
</dbReference>
<keyword evidence="2" id="KW-0808">Transferase</keyword>
<protein>
    <recommendedName>
        <fullName evidence="5">Glycosyltransferase</fullName>
    </recommendedName>
</protein>
<reference evidence="3 4" key="1">
    <citation type="journal article" date="2016" name="Environ. Microbiol.">
        <title>Genomic resolution of a cold subsurface aquifer community provides metabolic insights for novel microbes adapted to high CO concentrations.</title>
        <authorList>
            <person name="Probst A.J."/>
            <person name="Castelle C.J."/>
            <person name="Singh A."/>
            <person name="Brown C.T."/>
            <person name="Anantharaman K."/>
            <person name="Sharon I."/>
            <person name="Hug L.A."/>
            <person name="Burstein D."/>
            <person name="Emerson J.B."/>
            <person name="Thomas B.C."/>
            <person name="Banfield J.F."/>
        </authorList>
    </citation>
    <scope>NUCLEOTIDE SEQUENCE [LARGE SCALE GENOMIC DNA]</scope>
    <source>
        <strain evidence="3">CG2_30_54_11</strain>
    </source>
</reference>
<dbReference type="PANTHER" id="PTHR34136:SF1">
    <property type="entry name" value="UDP-N-ACETYL-D-MANNOSAMINURONIC ACID TRANSFERASE"/>
    <property type="match status" value="1"/>
</dbReference>
<dbReference type="Pfam" id="PF03808">
    <property type="entry name" value="Glyco_tran_WecG"/>
    <property type="match status" value="1"/>
</dbReference>
<evidence type="ECO:0008006" key="5">
    <source>
        <dbReference type="Google" id="ProtNLM"/>
    </source>
</evidence>
<evidence type="ECO:0000313" key="4">
    <source>
        <dbReference type="Proteomes" id="UP000183245"/>
    </source>
</evidence>
<evidence type="ECO:0000256" key="1">
    <source>
        <dbReference type="ARBA" id="ARBA00022676"/>
    </source>
</evidence>
<sequence>MNCVIGGIRVDFVPLSSALEMFQAWMNSDTQRYATTPNPEMIMAAQRDAEFAAILNQADLAIADGAGLVWAARMLYGTAQSYPRLAGVDLMEAVCAQAAQKGWRIFLLGGERKSTTGCSEVLEKRYPGLKICGSNSESFTSESSDAIMAAVQASGPVDILFVAYGAPRQEKWIAGNLPLLPQVKIAMGVGGSFDYLSGRQLRAPKLLRRAGLEWLFRLVRQPWRLRRMLALPQFVVMVLKEKRKKSRIGKLSPKDLPK</sequence>
<dbReference type="NCBIfam" id="TIGR00696">
    <property type="entry name" value="wecG_tagA_cpsF"/>
    <property type="match status" value="1"/>
</dbReference>
<dbReference type="GO" id="GO:0016758">
    <property type="term" value="F:hexosyltransferase activity"/>
    <property type="evidence" value="ECO:0007669"/>
    <property type="project" value="TreeGrafter"/>
</dbReference>
<evidence type="ECO:0000313" key="3">
    <source>
        <dbReference type="EMBL" id="OIP97313.1"/>
    </source>
</evidence>
<gene>
    <name evidence="3" type="ORF">AUK40_03455</name>
</gene>
<evidence type="ECO:0000256" key="2">
    <source>
        <dbReference type="ARBA" id="ARBA00022679"/>
    </source>
</evidence>
<dbReference type="InterPro" id="IPR004629">
    <property type="entry name" value="WecG_TagA_CpsF"/>
</dbReference>
<keyword evidence="1" id="KW-0328">Glycosyltransferase</keyword>
<dbReference type="EMBL" id="MNZT01000059">
    <property type="protein sequence ID" value="OIP97313.1"/>
    <property type="molecule type" value="Genomic_DNA"/>
</dbReference>
<name>A0A1J5IJH6_9BACT</name>
<accession>A0A1J5IJH6</accession>
<dbReference type="PANTHER" id="PTHR34136">
    <property type="match status" value="1"/>
</dbReference>
<proteinExistence type="predicted"/>
<dbReference type="Proteomes" id="UP000183245">
    <property type="component" value="Unassembled WGS sequence"/>
</dbReference>